<dbReference type="RefSeq" id="WP_128211691.1">
    <property type="nucleotide sequence ID" value="NZ_CP025746.1"/>
</dbReference>
<feature type="transmembrane region" description="Helical" evidence="1">
    <location>
        <begin position="40"/>
        <end position="56"/>
    </location>
</feature>
<keyword evidence="1" id="KW-1133">Transmembrane helix</keyword>
<protein>
    <recommendedName>
        <fullName evidence="4">DUF3021 family protein</fullName>
    </recommendedName>
</protein>
<dbReference type="OrthoDB" id="1935075at2"/>
<evidence type="ECO:0000313" key="3">
    <source>
        <dbReference type="Proteomes" id="UP000286268"/>
    </source>
</evidence>
<dbReference type="EMBL" id="CP025746">
    <property type="protein sequence ID" value="QAA31071.1"/>
    <property type="molecule type" value="Genomic_DNA"/>
</dbReference>
<keyword evidence="1" id="KW-0812">Transmembrane</keyword>
<feature type="transmembrane region" description="Helical" evidence="1">
    <location>
        <begin position="97"/>
        <end position="116"/>
    </location>
</feature>
<feature type="transmembrane region" description="Helical" evidence="1">
    <location>
        <begin position="7"/>
        <end position="28"/>
    </location>
</feature>
<keyword evidence="1" id="KW-0472">Membrane</keyword>
<dbReference type="AlphaFoldDB" id="A0A3R5QWC4"/>
<evidence type="ECO:0000313" key="2">
    <source>
        <dbReference type="EMBL" id="QAA31071.1"/>
    </source>
</evidence>
<evidence type="ECO:0000256" key="1">
    <source>
        <dbReference type="SAM" id="Phobius"/>
    </source>
</evidence>
<feature type="transmembrane region" description="Helical" evidence="1">
    <location>
        <begin position="68"/>
        <end position="91"/>
    </location>
</feature>
<evidence type="ECO:0008006" key="4">
    <source>
        <dbReference type="Google" id="ProtNLM"/>
    </source>
</evidence>
<keyword evidence="3" id="KW-1185">Reference proteome</keyword>
<name>A0A3R5QWC4_9CLOT</name>
<proteinExistence type="predicted"/>
<reference evidence="2 3" key="1">
    <citation type="submission" date="2018-01" db="EMBL/GenBank/DDBJ databases">
        <title>Genome Sequencing and Assembly of Anaerobacter polyendosporus strain CT4.</title>
        <authorList>
            <person name="Tachaapaikoon C."/>
            <person name="Sutheeworapong S."/>
            <person name="Jenjaroenpun P."/>
            <person name="Wongsurawat T."/>
            <person name="Nookeaw I."/>
            <person name="Cheawchanlertfa P."/>
            <person name="Kosugi A."/>
            <person name="Cheevadhanarak S."/>
            <person name="Ratanakhanokchai K."/>
        </authorList>
    </citation>
    <scope>NUCLEOTIDE SEQUENCE [LARGE SCALE GENOMIC DNA]</scope>
    <source>
        <strain evidence="2 3">CT4</strain>
    </source>
</reference>
<gene>
    <name evidence="2" type="ORF">C1I91_04995</name>
</gene>
<sequence>MKRINQYILGGCIAFTVLNIITIFIHLLQHRQTIQTNSEVSTLSFIILIQIILFLMENLNIKSQFVHILIEVILSFVVTLGIGIPFNIISIHSISDLLEALFIVSITYGTTILTLYKTTKLDADMINLQIRNRN</sequence>
<accession>A0A3R5QWC4</accession>
<dbReference type="Proteomes" id="UP000286268">
    <property type="component" value="Chromosome"/>
</dbReference>
<organism evidence="2 3">
    <name type="scientific">Clostridium manihotivorum</name>
    <dbReference type="NCBI Taxonomy" id="2320868"/>
    <lineage>
        <taxon>Bacteria</taxon>
        <taxon>Bacillati</taxon>
        <taxon>Bacillota</taxon>
        <taxon>Clostridia</taxon>
        <taxon>Eubacteriales</taxon>
        <taxon>Clostridiaceae</taxon>
        <taxon>Clostridium</taxon>
    </lineage>
</organism>
<dbReference type="KEGG" id="cmah:C1I91_04995"/>